<evidence type="ECO:0000313" key="3">
    <source>
        <dbReference type="Proteomes" id="UP001499852"/>
    </source>
</evidence>
<dbReference type="RefSeq" id="WP_345734709.1">
    <property type="nucleotide sequence ID" value="NZ_BAABIA010000001.1"/>
</dbReference>
<keyword evidence="1" id="KW-0732">Signal</keyword>
<dbReference type="Proteomes" id="UP001499852">
    <property type="component" value="Unassembled WGS sequence"/>
</dbReference>
<proteinExistence type="predicted"/>
<organism evidence="2 3">
    <name type="scientific">Prosthecobacter algae</name>
    <dbReference type="NCBI Taxonomy" id="1144682"/>
    <lineage>
        <taxon>Bacteria</taxon>
        <taxon>Pseudomonadati</taxon>
        <taxon>Verrucomicrobiota</taxon>
        <taxon>Verrucomicrobiia</taxon>
        <taxon>Verrucomicrobiales</taxon>
        <taxon>Verrucomicrobiaceae</taxon>
        <taxon>Prosthecobacter</taxon>
    </lineage>
</organism>
<evidence type="ECO:0008006" key="4">
    <source>
        <dbReference type="Google" id="ProtNLM"/>
    </source>
</evidence>
<feature type="signal peptide" evidence="1">
    <location>
        <begin position="1"/>
        <end position="20"/>
    </location>
</feature>
<evidence type="ECO:0000313" key="2">
    <source>
        <dbReference type="EMBL" id="GAA5133747.1"/>
    </source>
</evidence>
<feature type="chain" id="PRO_5045749301" description="Secreted protein with PEP-CTERM sorting signal" evidence="1">
    <location>
        <begin position="21"/>
        <end position="265"/>
    </location>
</feature>
<protein>
    <recommendedName>
        <fullName evidence="4">Secreted protein with PEP-CTERM sorting signal</fullName>
    </recommendedName>
</protein>
<name>A0ABP9NZU3_9BACT</name>
<comment type="caution">
    <text evidence="2">The sequence shown here is derived from an EMBL/GenBank/DDBJ whole genome shotgun (WGS) entry which is preliminary data.</text>
</comment>
<sequence length="265" mass="29071">MKYIVLFCALLLSAAPSLKGQSVFNGVDNDGYIGVYDINDQHFWWLCIEPEGTPAAGPGDGFIANAVSFLEGWDQQNTERRDDYIANGAAQAALAKQVSVMQYVLDSYLPISTLTTPGALLQGSENSAHYGNNEAFYNSMSVVQHFLSETYGKTTKVDFTDMTGYADRWELDLTAAGIARSDLYQSILADVASKDGANFFDTYTAINSYYIANTLYSLNNTDPLASDYNWQDALIIVAPVPEPSGALLIACCGLAVMVRRWRRLI</sequence>
<gene>
    <name evidence="2" type="ORF">GCM10023213_04100</name>
</gene>
<keyword evidence="3" id="KW-1185">Reference proteome</keyword>
<reference evidence="3" key="1">
    <citation type="journal article" date="2019" name="Int. J. Syst. Evol. Microbiol.">
        <title>The Global Catalogue of Microorganisms (GCM) 10K type strain sequencing project: providing services to taxonomists for standard genome sequencing and annotation.</title>
        <authorList>
            <consortium name="The Broad Institute Genomics Platform"/>
            <consortium name="The Broad Institute Genome Sequencing Center for Infectious Disease"/>
            <person name="Wu L."/>
            <person name="Ma J."/>
        </authorList>
    </citation>
    <scope>NUCLEOTIDE SEQUENCE [LARGE SCALE GENOMIC DNA]</scope>
    <source>
        <strain evidence="3">JCM 18053</strain>
    </source>
</reference>
<accession>A0ABP9NZU3</accession>
<evidence type="ECO:0000256" key="1">
    <source>
        <dbReference type="SAM" id="SignalP"/>
    </source>
</evidence>
<dbReference type="EMBL" id="BAABIA010000001">
    <property type="protein sequence ID" value="GAA5133747.1"/>
    <property type="molecule type" value="Genomic_DNA"/>
</dbReference>